<comment type="caution">
    <text evidence="1">The sequence shown here is derived from an EMBL/GenBank/DDBJ whole genome shotgun (WGS) entry which is preliminary data.</text>
</comment>
<evidence type="ECO:0000313" key="1">
    <source>
        <dbReference type="EMBL" id="KAK7028045.1"/>
    </source>
</evidence>
<proteinExistence type="predicted"/>
<keyword evidence="2" id="KW-1185">Reference proteome</keyword>
<evidence type="ECO:0000313" key="2">
    <source>
        <dbReference type="Proteomes" id="UP001383192"/>
    </source>
</evidence>
<dbReference type="Proteomes" id="UP001383192">
    <property type="component" value="Unassembled WGS sequence"/>
</dbReference>
<organism evidence="1 2">
    <name type="scientific">Paramarasmius palmivorus</name>
    <dbReference type="NCBI Taxonomy" id="297713"/>
    <lineage>
        <taxon>Eukaryota</taxon>
        <taxon>Fungi</taxon>
        <taxon>Dikarya</taxon>
        <taxon>Basidiomycota</taxon>
        <taxon>Agaricomycotina</taxon>
        <taxon>Agaricomycetes</taxon>
        <taxon>Agaricomycetidae</taxon>
        <taxon>Agaricales</taxon>
        <taxon>Marasmiineae</taxon>
        <taxon>Marasmiaceae</taxon>
        <taxon>Paramarasmius</taxon>
    </lineage>
</organism>
<sequence length="200" mass="24206">MQYAQAESQYRWERRRKWHLYQPYNGSIIGLMEKRGEQKQRGEDDEGFLETNWFWLERSSIEGLPNNSLVKFKWHTDTRKLSLSQQEVYESADWPQPTANWHHISHVLTRWAQQERRLDKCLDPMDWLLVKDRVVKILDSGQWQNDGVFMCDPIEEFEEEEEGERQRLKKPKIQQTLKNRRRGTRNNIKPLEFVEVVSTM</sequence>
<dbReference type="AlphaFoldDB" id="A0AAW0BNY9"/>
<gene>
    <name evidence="1" type="ORF">VNI00_014996</name>
</gene>
<reference evidence="1 2" key="1">
    <citation type="submission" date="2024-01" db="EMBL/GenBank/DDBJ databases">
        <title>A draft genome for a cacao thread blight-causing isolate of Paramarasmius palmivorus.</title>
        <authorList>
            <person name="Baruah I.K."/>
            <person name="Bukari Y."/>
            <person name="Amoako-Attah I."/>
            <person name="Meinhardt L.W."/>
            <person name="Bailey B.A."/>
            <person name="Cohen S.P."/>
        </authorList>
    </citation>
    <scope>NUCLEOTIDE SEQUENCE [LARGE SCALE GENOMIC DNA]</scope>
    <source>
        <strain evidence="1 2">GH-12</strain>
    </source>
</reference>
<name>A0AAW0BNY9_9AGAR</name>
<dbReference type="EMBL" id="JAYKXP010000091">
    <property type="protein sequence ID" value="KAK7028045.1"/>
    <property type="molecule type" value="Genomic_DNA"/>
</dbReference>
<accession>A0AAW0BNY9</accession>
<protein>
    <submittedName>
        <fullName evidence="1">Uncharacterized protein</fullName>
    </submittedName>
</protein>